<dbReference type="InterPro" id="IPR029052">
    <property type="entry name" value="Metallo-depent_PP-like"/>
</dbReference>
<dbReference type="Pfam" id="PF12850">
    <property type="entry name" value="Metallophos_2"/>
    <property type="match status" value="1"/>
</dbReference>
<protein>
    <recommendedName>
        <fullName evidence="2">Phosphoesterase</fullName>
        <ecNumber evidence="2">3.1.4.-</ecNumber>
    </recommendedName>
</protein>
<accession>A0A9D7XRN7</accession>
<dbReference type="InterPro" id="IPR024654">
    <property type="entry name" value="Calcineurin-like_PHP_lpxH"/>
</dbReference>
<organism evidence="4 5">
    <name type="scientific">Candidatus Opimibacter skivensis</name>
    <dbReference type="NCBI Taxonomy" id="2982028"/>
    <lineage>
        <taxon>Bacteria</taxon>
        <taxon>Pseudomonadati</taxon>
        <taxon>Bacteroidota</taxon>
        <taxon>Saprospiria</taxon>
        <taxon>Saprospirales</taxon>
        <taxon>Saprospiraceae</taxon>
        <taxon>Candidatus Opimibacter</taxon>
    </lineage>
</organism>
<reference evidence="4 5" key="1">
    <citation type="submission" date="2020-10" db="EMBL/GenBank/DDBJ databases">
        <title>Connecting structure to function with the recovery of over 1000 high-quality activated sludge metagenome-assembled genomes encoding full-length rRNA genes using long-read sequencing.</title>
        <authorList>
            <person name="Singleton C.M."/>
            <person name="Petriglieri F."/>
            <person name="Kristensen J.M."/>
            <person name="Kirkegaard R.H."/>
            <person name="Michaelsen T.Y."/>
            <person name="Andersen M.H."/>
            <person name="Karst S.M."/>
            <person name="Dueholm M.S."/>
            <person name="Nielsen P.H."/>
            <person name="Albertsen M."/>
        </authorList>
    </citation>
    <scope>NUCLEOTIDE SEQUENCE [LARGE SCALE GENOMIC DNA]</scope>
    <source>
        <strain evidence="4">Ribe_18-Q3-R11-54_MAXAC.273</strain>
    </source>
</reference>
<name>A0A9D7XRN7_9BACT</name>
<proteinExistence type="inferred from homology"/>
<sequence>MTRIGLLSDTHGFLDESLKLLLEDCDEIWHAGDFGTMEVYKQLVDLKKPFKGVYGNIDGQELRTYVPLDQLWQVEEMKIFMTHIGGYPGKYTARVKNILLEQKPDIYVCGHSHILKVIYDKNLKLLHLNPGACGKEGFHKVRTALKFNIDGDKVSDMGIIELSPRQG</sequence>
<dbReference type="EC" id="3.1.4.-" evidence="2"/>
<dbReference type="GO" id="GO:0046872">
    <property type="term" value="F:metal ion binding"/>
    <property type="evidence" value="ECO:0007669"/>
    <property type="project" value="UniProtKB-KW"/>
</dbReference>
<comment type="cofactor">
    <cofactor evidence="2">
        <name>a divalent metal cation</name>
        <dbReference type="ChEBI" id="CHEBI:60240"/>
    </cofactor>
</comment>
<evidence type="ECO:0000313" key="5">
    <source>
        <dbReference type="Proteomes" id="UP000808337"/>
    </source>
</evidence>
<feature type="domain" description="Calcineurin-like phosphoesterase" evidence="3">
    <location>
        <begin position="3"/>
        <end position="150"/>
    </location>
</feature>
<dbReference type="AlphaFoldDB" id="A0A9D7XRN7"/>
<dbReference type="Gene3D" id="3.60.21.10">
    <property type="match status" value="1"/>
</dbReference>
<dbReference type="NCBIfam" id="TIGR00040">
    <property type="entry name" value="yfcE"/>
    <property type="match status" value="1"/>
</dbReference>
<dbReference type="InterPro" id="IPR000979">
    <property type="entry name" value="Phosphodiesterase_MJ0936/Vps29"/>
</dbReference>
<comment type="caution">
    <text evidence="4">The sequence shown here is derived from an EMBL/GenBank/DDBJ whole genome shotgun (WGS) entry which is preliminary data.</text>
</comment>
<dbReference type="GO" id="GO:0016787">
    <property type="term" value="F:hydrolase activity"/>
    <property type="evidence" value="ECO:0007669"/>
    <property type="project" value="UniProtKB-UniRule"/>
</dbReference>
<dbReference type="EMBL" id="JADKGY010000001">
    <property type="protein sequence ID" value="MBK9981508.1"/>
    <property type="molecule type" value="Genomic_DNA"/>
</dbReference>
<evidence type="ECO:0000256" key="1">
    <source>
        <dbReference type="ARBA" id="ARBA00008950"/>
    </source>
</evidence>
<comment type="similarity">
    <text evidence="1 2">Belongs to the metallophosphoesterase superfamily. YfcE family.</text>
</comment>
<evidence type="ECO:0000313" key="4">
    <source>
        <dbReference type="EMBL" id="MBK9981508.1"/>
    </source>
</evidence>
<dbReference type="Proteomes" id="UP000808337">
    <property type="component" value="Unassembled WGS sequence"/>
</dbReference>
<evidence type="ECO:0000259" key="3">
    <source>
        <dbReference type="Pfam" id="PF12850"/>
    </source>
</evidence>
<evidence type="ECO:0000256" key="2">
    <source>
        <dbReference type="RuleBase" id="RU362039"/>
    </source>
</evidence>
<dbReference type="SUPFAM" id="SSF56300">
    <property type="entry name" value="Metallo-dependent phosphatases"/>
    <property type="match status" value="1"/>
</dbReference>
<gene>
    <name evidence="4" type="ORF">IPP15_03625</name>
</gene>
<keyword evidence="2" id="KW-0479">Metal-binding</keyword>